<dbReference type="InterPro" id="IPR000504">
    <property type="entry name" value="RRM_dom"/>
</dbReference>
<keyword evidence="1 2" id="KW-0694">RNA-binding</keyword>
<dbReference type="GO" id="GO:0005737">
    <property type="term" value="C:cytoplasm"/>
    <property type="evidence" value="ECO:0007669"/>
    <property type="project" value="TreeGrafter"/>
</dbReference>
<dbReference type="Proteomes" id="UP000187455">
    <property type="component" value="Unassembled WGS sequence"/>
</dbReference>
<dbReference type="GO" id="GO:0061574">
    <property type="term" value="C:ASAP complex"/>
    <property type="evidence" value="ECO:0007669"/>
    <property type="project" value="TreeGrafter"/>
</dbReference>
<comment type="caution">
    <text evidence="5">The sequence shown here is derived from an EMBL/GenBank/DDBJ whole genome shotgun (WGS) entry which is preliminary data.</text>
</comment>
<organism evidence="5 6">
    <name type="scientific">Smittium mucronatum</name>
    <dbReference type="NCBI Taxonomy" id="133383"/>
    <lineage>
        <taxon>Eukaryota</taxon>
        <taxon>Fungi</taxon>
        <taxon>Fungi incertae sedis</taxon>
        <taxon>Zoopagomycota</taxon>
        <taxon>Kickxellomycotina</taxon>
        <taxon>Harpellomycetes</taxon>
        <taxon>Harpellales</taxon>
        <taxon>Legeriomycetaceae</taxon>
        <taxon>Smittium</taxon>
    </lineage>
</organism>
<dbReference type="PROSITE" id="PS50102">
    <property type="entry name" value="RRM"/>
    <property type="match status" value="1"/>
</dbReference>
<dbReference type="InterPro" id="IPR035979">
    <property type="entry name" value="RBD_domain_sf"/>
</dbReference>
<dbReference type="Pfam" id="PF00076">
    <property type="entry name" value="RRM_1"/>
    <property type="match status" value="1"/>
</dbReference>
<keyword evidence="6" id="KW-1185">Reference proteome</keyword>
<feature type="compositionally biased region" description="Polar residues" evidence="3">
    <location>
        <begin position="73"/>
        <end position="82"/>
    </location>
</feature>
<dbReference type="Gene3D" id="3.30.70.330">
    <property type="match status" value="1"/>
</dbReference>
<reference evidence="5 6" key="1">
    <citation type="journal article" date="2016" name="Mol. Biol. Evol.">
        <title>Genome-Wide Survey of Gut Fungi (Harpellales) Reveals the First Horizontally Transferred Ubiquitin Gene from a Mosquito Host.</title>
        <authorList>
            <person name="Wang Y."/>
            <person name="White M.M."/>
            <person name="Kvist S."/>
            <person name="Moncalvo J.M."/>
        </authorList>
    </citation>
    <scope>NUCLEOTIDE SEQUENCE [LARGE SCALE GENOMIC DNA]</scope>
    <source>
        <strain evidence="5 6">ALG-7-W6</strain>
    </source>
</reference>
<dbReference type="GO" id="GO:0000398">
    <property type="term" value="P:mRNA splicing, via spliceosome"/>
    <property type="evidence" value="ECO:0007669"/>
    <property type="project" value="TreeGrafter"/>
</dbReference>
<proteinExistence type="predicted"/>
<dbReference type="SUPFAM" id="SSF54928">
    <property type="entry name" value="RNA-binding domain, RBD"/>
    <property type="match status" value="1"/>
</dbReference>
<evidence type="ECO:0000256" key="3">
    <source>
        <dbReference type="SAM" id="MobiDB-lite"/>
    </source>
</evidence>
<evidence type="ECO:0000256" key="1">
    <source>
        <dbReference type="ARBA" id="ARBA00022884"/>
    </source>
</evidence>
<evidence type="ECO:0000256" key="2">
    <source>
        <dbReference type="PROSITE-ProRule" id="PRU00176"/>
    </source>
</evidence>
<dbReference type="GO" id="GO:0005654">
    <property type="term" value="C:nucleoplasm"/>
    <property type="evidence" value="ECO:0007669"/>
    <property type="project" value="TreeGrafter"/>
</dbReference>
<dbReference type="PANTHER" id="PTHR15481:SF0">
    <property type="entry name" value="LD23870P-RELATED"/>
    <property type="match status" value="1"/>
</dbReference>
<dbReference type="SMART" id="SM00360">
    <property type="entry name" value="RRM"/>
    <property type="match status" value="1"/>
</dbReference>
<dbReference type="InterPro" id="IPR012677">
    <property type="entry name" value="Nucleotide-bd_a/b_plait_sf"/>
</dbReference>
<dbReference type="EMBL" id="LSSL01000030">
    <property type="protein sequence ID" value="OLY85695.1"/>
    <property type="molecule type" value="Genomic_DNA"/>
</dbReference>
<protein>
    <submittedName>
        <fullName evidence="5">RNA-binding protein with serine-rich domain 1-like protein</fullName>
    </submittedName>
</protein>
<dbReference type="GO" id="GO:0003723">
    <property type="term" value="F:RNA binding"/>
    <property type="evidence" value="ECO:0007669"/>
    <property type="project" value="UniProtKB-UniRule"/>
</dbReference>
<feature type="region of interest" description="Disordered" evidence="3">
    <location>
        <begin position="37"/>
        <end position="150"/>
    </location>
</feature>
<dbReference type="AlphaFoldDB" id="A0A1R0H961"/>
<sequence>MGDLFFQIDLIIGHDQFQDLERFLFPDLQEEAGHDQFPEQDAVNPPGRYHPGGKSRDVVSRSRNASKRGSAANVDSGSTSLKRNGHEPKNAFISRSRSVSRDSDPDTFSTRKSRNEVSKRDGPARADTSRSISIDRRRRDSDSSRERSIVKPEEVSTVVVRNISRNVRESHIEEIFEVYGKITRTTIPIERRRINQDSERIAYVDYETHEEALSAIDHMDENQKNLLPGLLTAPKDLILTDLTEGLDLQAETDSPGDRDLLAAIDSPEEIDLQAETGSQEETGPSLLVEADSPEEADPARSAGTDSLDGAGRGLLAVIDSGDVLDLDQFLDLFLDPGAAYPDPVPPGDPEVTPHRGLGPGPDLAQEAGLEADERTGCPSPPSPR</sequence>
<feature type="compositionally biased region" description="Basic and acidic residues" evidence="3">
    <location>
        <begin position="113"/>
        <end position="150"/>
    </location>
</feature>
<evidence type="ECO:0000259" key="4">
    <source>
        <dbReference type="PROSITE" id="PS50102"/>
    </source>
</evidence>
<evidence type="ECO:0000313" key="5">
    <source>
        <dbReference type="EMBL" id="OLY85695.1"/>
    </source>
</evidence>
<accession>A0A1R0H961</accession>
<dbReference type="OrthoDB" id="252020at2759"/>
<dbReference type="STRING" id="133383.A0A1R0H961"/>
<feature type="region of interest" description="Disordered" evidence="3">
    <location>
        <begin position="335"/>
        <end position="384"/>
    </location>
</feature>
<evidence type="ECO:0000313" key="6">
    <source>
        <dbReference type="Proteomes" id="UP000187455"/>
    </source>
</evidence>
<name>A0A1R0H961_9FUNG</name>
<feature type="domain" description="RRM" evidence="4">
    <location>
        <begin position="156"/>
        <end position="220"/>
    </location>
</feature>
<dbReference type="PANTHER" id="PTHR15481">
    <property type="entry name" value="RIBONUCLEIC ACID BINDING PROTEIN S1"/>
    <property type="match status" value="1"/>
</dbReference>
<gene>
    <name evidence="5" type="ORF">AYI68_g109</name>
</gene>
<feature type="region of interest" description="Disordered" evidence="3">
    <location>
        <begin position="274"/>
        <end position="308"/>
    </location>
</feature>